<dbReference type="PANTHER" id="PTHR21399">
    <property type="entry name" value="CHLORIDE CONDUCTANCE REGULATORY PROTEIN ICLN"/>
    <property type="match status" value="1"/>
</dbReference>
<keyword evidence="4" id="KW-0539">Nucleus</keyword>
<dbReference type="Proteomes" id="UP000015105">
    <property type="component" value="Chromosome 4D"/>
</dbReference>
<dbReference type="Gene3D" id="2.30.29.30">
    <property type="entry name" value="Pleckstrin-homology domain (PH domain)/Phosphotyrosine-binding domain (PTB)"/>
    <property type="match status" value="1"/>
</dbReference>
<comment type="subcellular location">
    <subcellularLocation>
        <location evidence="2">Cytoplasm</location>
    </subcellularLocation>
    <subcellularLocation>
        <location evidence="1">Nucleus</location>
    </subcellularLocation>
</comment>
<evidence type="ECO:0000313" key="6">
    <source>
        <dbReference type="Proteomes" id="UP000015105"/>
    </source>
</evidence>
<sequence length="300" mass="32654">SVLQAFITDCLGHATARINNALETRVWRSQDTKLSSTSATAKPFRKNPQISHAPRPETLALCFVPTTVPMAPGLKRFTDVAGDGTPRLDDAAGEELVCVERAASVALGSRAPEPPGTLFITTRRVIWLSEAEKGRGYAVGFLDITLHAVSRDPEAYPSPCLYTQIEAEADSDEEDGDLDSEADSDSQLPKISEMRIILADAAQLDSLFDAFCHCAELNPDPTAEENEDSDLFHGEGMTNGGWIHGDEDEHMVDGIDPEFFIPNPIGQNGGDDLSSSVLELQINDQRFEDAEEEEARENGH</sequence>
<reference evidence="5" key="3">
    <citation type="journal article" date="2017" name="Nature">
        <title>Genome sequence of the progenitor of the wheat D genome Aegilops tauschii.</title>
        <authorList>
            <person name="Luo M.C."/>
            <person name="Gu Y.Q."/>
            <person name="Puiu D."/>
            <person name="Wang H."/>
            <person name="Twardziok S.O."/>
            <person name="Deal K.R."/>
            <person name="Huo N."/>
            <person name="Zhu T."/>
            <person name="Wang L."/>
            <person name="Wang Y."/>
            <person name="McGuire P.E."/>
            <person name="Liu S."/>
            <person name="Long H."/>
            <person name="Ramasamy R.K."/>
            <person name="Rodriguez J.C."/>
            <person name="Van S.L."/>
            <person name="Yuan L."/>
            <person name="Wang Z."/>
            <person name="Xia Z."/>
            <person name="Xiao L."/>
            <person name="Anderson O.D."/>
            <person name="Ouyang S."/>
            <person name="Liang Y."/>
            <person name="Zimin A.V."/>
            <person name="Pertea G."/>
            <person name="Qi P."/>
            <person name="Bennetzen J.L."/>
            <person name="Dai X."/>
            <person name="Dawson M.W."/>
            <person name="Muller H.G."/>
            <person name="Kugler K."/>
            <person name="Rivarola-Duarte L."/>
            <person name="Spannagl M."/>
            <person name="Mayer K.F.X."/>
            <person name="Lu F.H."/>
            <person name="Bevan M.W."/>
            <person name="Leroy P."/>
            <person name="Li P."/>
            <person name="You F.M."/>
            <person name="Sun Q."/>
            <person name="Liu Z."/>
            <person name="Lyons E."/>
            <person name="Wicker T."/>
            <person name="Salzberg S.L."/>
            <person name="Devos K.M."/>
            <person name="Dvorak J."/>
        </authorList>
    </citation>
    <scope>NUCLEOTIDE SEQUENCE [LARGE SCALE GENOMIC DNA]</scope>
    <source>
        <strain evidence="5">cv. AL8/78</strain>
    </source>
</reference>
<evidence type="ECO:0000256" key="1">
    <source>
        <dbReference type="ARBA" id="ARBA00004123"/>
    </source>
</evidence>
<dbReference type="Gramene" id="AET4Gv20565300.3">
    <property type="protein sequence ID" value="AET4Gv20565300.3"/>
    <property type="gene ID" value="AET4Gv20565300"/>
</dbReference>
<reference evidence="5" key="5">
    <citation type="journal article" date="2021" name="G3 (Bethesda)">
        <title>Aegilops tauschii genome assembly Aet v5.0 features greater sequence contiguity and improved annotation.</title>
        <authorList>
            <person name="Wang L."/>
            <person name="Zhu T."/>
            <person name="Rodriguez J.C."/>
            <person name="Deal K.R."/>
            <person name="Dubcovsky J."/>
            <person name="McGuire P.E."/>
            <person name="Lux T."/>
            <person name="Spannagl M."/>
            <person name="Mayer K.F.X."/>
            <person name="Baldrich P."/>
            <person name="Meyers B.C."/>
            <person name="Huo N."/>
            <person name="Gu Y.Q."/>
            <person name="Zhou H."/>
            <person name="Devos K.M."/>
            <person name="Bennetzen J.L."/>
            <person name="Unver T."/>
            <person name="Budak H."/>
            <person name="Gulick P.J."/>
            <person name="Galiba G."/>
            <person name="Kalapos B."/>
            <person name="Nelson D.R."/>
            <person name="Li P."/>
            <person name="You F.M."/>
            <person name="Luo M.C."/>
            <person name="Dvorak J."/>
        </authorList>
    </citation>
    <scope>NUCLEOTIDE SEQUENCE [LARGE SCALE GENOMIC DNA]</scope>
    <source>
        <strain evidence="5">cv. AL8/78</strain>
    </source>
</reference>
<evidence type="ECO:0008006" key="7">
    <source>
        <dbReference type="Google" id="ProtNLM"/>
    </source>
</evidence>
<name>A0A453IHU5_AEGTS</name>
<dbReference type="InterPro" id="IPR011993">
    <property type="entry name" value="PH-like_dom_sf"/>
</dbReference>
<protein>
    <recommendedName>
        <fullName evidence="7">Chloride conductance regulatory protein ICln</fullName>
    </recommendedName>
</protein>
<dbReference type="GO" id="GO:0005829">
    <property type="term" value="C:cytosol"/>
    <property type="evidence" value="ECO:0007669"/>
    <property type="project" value="TreeGrafter"/>
</dbReference>
<accession>A0A453IHU5</accession>
<dbReference type="EnsemblPlants" id="AET4Gv20565300.3">
    <property type="protein sequence ID" value="AET4Gv20565300.3"/>
    <property type="gene ID" value="AET4Gv20565300"/>
</dbReference>
<evidence type="ECO:0000256" key="3">
    <source>
        <dbReference type="ARBA" id="ARBA00022490"/>
    </source>
</evidence>
<dbReference type="AlphaFoldDB" id="A0A453IHU5"/>
<keyword evidence="3" id="KW-0963">Cytoplasm</keyword>
<evidence type="ECO:0000256" key="4">
    <source>
        <dbReference type="ARBA" id="ARBA00023242"/>
    </source>
</evidence>
<reference evidence="5" key="4">
    <citation type="submission" date="2019-03" db="UniProtKB">
        <authorList>
            <consortium name="EnsemblPlants"/>
        </authorList>
    </citation>
    <scope>IDENTIFICATION</scope>
</reference>
<proteinExistence type="predicted"/>
<dbReference type="GO" id="GO:0034709">
    <property type="term" value="C:methylosome"/>
    <property type="evidence" value="ECO:0007669"/>
    <property type="project" value="EnsemblPlants"/>
</dbReference>
<dbReference type="GO" id="GO:0034715">
    <property type="term" value="C:pICln-Sm protein complex"/>
    <property type="evidence" value="ECO:0007669"/>
    <property type="project" value="TreeGrafter"/>
</dbReference>
<reference evidence="6" key="2">
    <citation type="journal article" date="2017" name="Nat. Plants">
        <title>The Aegilops tauschii genome reveals multiple impacts of transposons.</title>
        <authorList>
            <person name="Zhao G."/>
            <person name="Zou C."/>
            <person name="Li K."/>
            <person name="Wang K."/>
            <person name="Li T."/>
            <person name="Gao L."/>
            <person name="Zhang X."/>
            <person name="Wang H."/>
            <person name="Yang Z."/>
            <person name="Liu X."/>
            <person name="Jiang W."/>
            <person name="Mao L."/>
            <person name="Kong X."/>
            <person name="Jiao Y."/>
            <person name="Jia J."/>
        </authorList>
    </citation>
    <scope>NUCLEOTIDE SEQUENCE [LARGE SCALE GENOMIC DNA]</scope>
    <source>
        <strain evidence="6">cv. AL8/78</strain>
    </source>
</reference>
<dbReference type="STRING" id="200361.A0A453IHU5"/>
<keyword evidence="6" id="KW-1185">Reference proteome</keyword>
<dbReference type="Pfam" id="PF03517">
    <property type="entry name" value="Voldacs"/>
    <property type="match status" value="1"/>
</dbReference>
<dbReference type="GO" id="GO:0000387">
    <property type="term" value="P:spliceosomal snRNP assembly"/>
    <property type="evidence" value="ECO:0007669"/>
    <property type="project" value="TreeGrafter"/>
</dbReference>
<evidence type="ECO:0000313" key="5">
    <source>
        <dbReference type="EnsemblPlants" id="AET4Gv20565300.3"/>
    </source>
</evidence>
<reference evidence="6" key="1">
    <citation type="journal article" date="2014" name="Science">
        <title>Ancient hybridizations among the ancestral genomes of bread wheat.</title>
        <authorList>
            <consortium name="International Wheat Genome Sequencing Consortium,"/>
            <person name="Marcussen T."/>
            <person name="Sandve S.R."/>
            <person name="Heier L."/>
            <person name="Spannagl M."/>
            <person name="Pfeifer M."/>
            <person name="Jakobsen K.S."/>
            <person name="Wulff B.B."/>
            <person name="Steuernagel B."/>
            <person name="Mayer K.F."/>
            <person name="Olsen O.A."/>
        </authorList>
    </citation>
    <scope>NUCLEOTIDE SEQUENCE [LARGE SCALE GENOMIC DNA]</scope>
    <source>
        <strain evidence="6">cv. AL8/78</strain>
    </source>
</reference>
<dbReference type="PANTHER" id="PTHR21399:SF2">
    <property type="entry name" value="NUCLEOTIDE-SENSITIVE CHLORIDE CONDUCTANCE REGULATOR FAMILY PROTEIN, EXPRESSED"/>
    <property type="match status" value="1"/>
</dbReference>
<evidence type="ECO:0000256" key="2">
    <source>
        <dbReference type="ARBA" id="ARBA00004496"/>
    </source>
</evidence>
<organism evidence="5 6">
    <name type="scientific">Aegilops tauschii subsp. strangulata</name>
    <name type="common">Goatgrass</name>
    <dbReference type="NCBI Taxonomy" id="200361"/>
    <lineage>
        <taxon>Eukaryota</taxon>
        <taxon>Viridiplantae</taxon>
        <taxon>Streptophyta</taxon>
        <taxon>Embryophyta</taxon>
        <taxon>Tracheophyta</taxon>
        <taxon>Spermatophyta</taxon>
        <taxon>Magnoliopsida</taxon>
        <taxon>Liliopsida</taxon>
        <taxon>Poales</taxon>
        <taxon>Poaceae</taxon>
        <taxon>BOP clade</taxon>
        <taxon>Pooideae</taxon>
        <taxon>Triticodae</taxon>
        <taxon>Triticeae</taxon>
        <taxon>Triticinae</taxon>
        <taxon>Aegilops</taxon>
    </lineage>
</organism>
<dbReference type="GO" id="GO:0005681">
    <property type="term" value="C:spliceosomal complex"/>
    <property type="evidence" value="ECO:0007669"/>
    <property type="project" value="TreeGrafter"/>
</dbReference>
<dbReference type="GO" id="GO:0045292">
    <property type="term" value="P:mRNA cis splicing, via spliceosome"/>
    <property type="evidence" value="ECO:0007669"/>
    <property type="project" value="TreeGrafter"/>
</dbReference>
<dbReference type="InterPro" id="IPR039924">
    <property type="entry name" value="ICln/Lot5/Saf5"/>
</dbReference>